<evidence type="ECO:0000313" key="3">
    <source>
        <dbReference type="Proteomes" id="UP000478636"/>
    </source>
</evidence>
<evidence type="ECO:0000313" key="2">
    <source>
        <dbReference type="EMBL" id="MWN21345.1"/>
    </source>
</evidence>
<dbReference type="InterPro" id="IPR036291">
    <property type="entry name" value="NAD(P)-bd_dom_sf"/>
</dbReference>
<evidence type="ECO:0000259" key="1">
    <source>
        <dbReference type="Pfam" id="PF01370"/>
    </source>
</evidence>
<accession>A0A6L7A7M5</accession>
<dbReference type="PANTHER" id="PTHR12126:SF16">
    <property type="entry name" value="MIOREX COMPLEX COMPONENT 2"/>
    <property type="match status" value="1"/>
</dbReference>
<name>A0A6L7A7M5_LEULA</name>
<protein>
    <submittedName>
        <fullName evidence="2">NAD-dependent epimerase/dehydratase family protein</fullName>
    </submittedName>
</protein>
<dbReference type="PANTHER" id="PTHR12126">
    <property type="entry name" value="NADH-UBIQUINONE OXIDOREDUCTASE 39 KDA SUBUNIT-RELATED"/>
    <property type="match status" value="1"/>
</dbReference>
<sequence>MEITMMKTKVVIAGGTGFVGQGIIQQLDPTQYDVHSLSRHIYHPHINDKTTYHVVDLSDTPSVSAIIQDADWVIDAVGILFPNPIKKQNYQNSSYAPAKSLIDALVSAPRAKLLFISANGGPFFMAPYLKAKRAVETRMHALLPERAYMVYPGIIFDKARLSSYFLGRILSHLNGIPYVKKLRPISRQAFASEIAQILSGTSSALENRLA</sequence>
<feature type="domain" description="NAD-dependent epimerase/dehydratase" evidence="1">
    <location>
        <begin position="10"/>
        <end position="118"/>
    </location>
</feature>
<dbReference type="AlphaFoldDB" id="A0A6L7A7M5"/>
<dbReference type="SUPFAM" id="SSF51735">
    <property type="entry name" value="NAD(P)-binding Rossmann-fold domains"/>
    <property type="match status" value="1"/>
</dbReference>
<gene>
    <name evidence="2" type="ORF">GQS40_06620</name>
</gene>
<dbReference type="Gene3D" id="3.40.50.720">
    <property type="entry name" value="NAD(P)-binding Rossmann-like Domain"/>
    <property type="match status" value="1"/>
</dbReference>
<organism evidence="2 3">
    <name type="scientific">Leuconostoc lactis</name>
    <dbReference type="NCBI Taxonomy" id="1246"/>
    <lineage>
        <taxon>Bacteria</taxon>
        <taxon>Bacillati</taxon>
        <taxon>Bacillota</taxon>
        <taxon>Bacilli</taxon>
        <taxon>Lactobacillales</taxon>
        <taxon>Lactobacillaceae</taxon>
        <taxon>Leuconostoc</taxon>
    </lineage>
</organism>
<comment type="caution">
    <text evidence="2">The sequence shown here is derived from an EMBL/GenBank/DDBJ whole genome shotgun (WGS) entry which is preliminary data.</text>
</comment>
<dbReference type="InterPro" id="IPR001509">
    <property type="entry name" value="Epimerase_deHydtase"/>
</dbReference>
<proteinExistence type="predicted"/>
<dbReference type="Proteomes" id="UP000478636">
    <property type="component" value="Unassembled WGS sequence"/>
</dbReference>
<reference evidence="2 3" key="1">
    <citation type="submission" date="2019-12" db="EMBL/GenBank/DDBJ databases">
        <title>Complete genome sequence of Leuconostoc lactis strain AVN1 provides insights into metabolic potential.</title>
        <authorList>
            <person name="Besrour N."/>
            <person name="Najjari A."/>
            <person name="Fhoula I."/>
            <person name="Jaballah S."/>
            <person name="Klibi N."/>
            <person name="Ouzari H.I."/>
        </authorList>
    </citation>
    <scope>NUCLEOTIDE SEQUENCE [LARGE SCALE GENOMIC DNA]</scope>
    <source>
        <strain evidence="2 3">AVN1</strain>
    </source>
</reference>
<dbReference type="GO" id="GO:0044877">
    <property type="term" value="F:protein-containing complex binding"/>
    <property type="evidence" value="ECO:0007669"/>
    <property type="project" value="TreeGrafter"/>
</dbReference>
<dbReference type="EMBL" id="WSZI01000013">
    <property type="protein sequence ID" value="MWN21345.1"/>
    <property type="molecule type" value="Genomic_DNA"/>
</dbReference>
<dbReference type="InterPro" id="IPR051207">
    <property type="entry name" value="ComplexI_NDUFA9_subunit"/>
</dbReference>
<dbReference type="Pfam" id="PF01370">
    <property type="entry name" value="Epimerase"/>
    <property type="match status" value="1"/>
</dbReference>